<dbReference type="PROSITE" id="PS50240">
    <property type="entry name" value="TRYPSIN_DOM"/>
    <property type="match status" value="1"/>
</dbReference>
<dbReference type="OrthoDB" id="8250810at2759"/>
<dbReference type="PANTHER" id="PTHR24260">
    <property type="match status" value="1"/>
</dbReference>
<proteinExistence type="evidence at transcript level"/>
<dbReference type="GO" id="GO:0006508">
    <property type="term" value="P:proteolysis"/>
    <property type="evidence" value="ECO:0007669"/>
    <property type="project" value="InterPro"/>
</dbReference>
<dbReference type="AlphaFoldDB" id="A0A1I9WL75"/>
<dbReference type="InterPro" id="IPR001254">
    <property type="entry name" value="Trypsin_dom"/>
</dbReference>
<dbReference type="InterPro" id="IPR051333">
    <property type="entry name" value="CLIP_Serine_Protease"/>
</dbReference>
<feature type="domain" description="Peptidase S1" evidence="3">
    <location>
        <begin position="54"/>
        <end position="317"/>
    </location>
</feature>
<evidence type="ECO:0000256" key="1">
    <source>
        <dbReference type="SAM" id="MobiDB-lite"/>
    </source>
</evidence>
<accession>A0A1I9WL75</accession>
<dbReference type="Gene3D" id="2.40.10.10">
    <property type="entry name" value="Trypsin-like serine proteases"/>
    <property type="match status" value="2"/>
</dbReference>
<feature type="chain" id="PRO_5009605866" evidence="2">
    <location>
        <begin position="21"/>
        <end position="318"/>
    </location>
</feature>
<organism evidence="4">
    <name type="scientific">Nilaparvata lugens</name>
    <name type="common">Brown planthopper</name>
    <dbReference type="NCBI Taxonomy" id="108931"/>
    <lineage>
        <taxon>Eukaryota</taxon>
        <taxon>Metazoa</taxon>
        <taxon>Ecdysozoa</taxon>
        <taxon>Arthropoda</taxon>
        <taxon>Hexapoda</taxon>
        <taxon>Insecta</taxon>
        <taxon>Pterygota</taxon>
        <taxon>Neoptera</taxon>
        <taxon>Paraneoptera</taxon>
        <taxon>Hemiptera</taxon>
        <taxon>Auchenorrhyncha</taxon>
        <taxon>Fulgoroidea</taxon>
        <taxon>Delphacidae</taxon>
        <taxon>Delphacinae</taxon>
        <taxon>Nilaparvata</taxon>
    </lineage>
</organism>
<dbReference type="SMART" id="SM00020">
    <property type="entry name" value="Tryp_SPc"/>
    <property type="match status" value="1"/>
</dbReference>
<evidence type="ECO:0000256" key="2">
    <source>
        <dbReference type="SAM" id="SignalP"/>
    </source>
</evidence>
<feature type="signal peptide" evidence="2">
    <location>
        <begin position="1"/>
        <end position="20"/>
    </location>
</feature>
<dbReference type="EMBL" id="KU932259">
    <property type="protein sequence ID" value="APA33895.1"/>
    <property type="molecule type" value="mRNA"/>
</dbReference>
<evidence type="ECO:0000259" key="3">
    <source>
        <dbReference type="PROSITE" id="PS50240"/>
    </source>
</evidence>
<dbReference type="Pfam" id="PF00089">
    <property type="entry name" value="Trypsin"/>
    <property type="match status" value="1"/>
</dbReference>
<reference evidence="4" key="1">
    <citation type="journal article" date="2016" name="BMC Genomics">
        <title>Seminal fluid protein genes of the brown planthopper, Nilaparvata lugens.</title>
        <authorList>
            <person name="Yu B."/>
            <person name="Li D.T."/>
            <person name="Lu J.B."/>
            <person name="Zhang W.X."/>
            <person name="Zhang C.X."/>
        </authorList>
    </citation>
    <scope>NUCLEOTIDE SEQUENCE</scope>
    <source>
        <strain evidence="4">NlSFP_secreted_comp35848</strain>
    </source>
</reference>
<feature type="compositionally biased region" description="Polar residues" evidence="1">
    <location>
        <begin position="18"/>
        <end position="32"/>
    </location>
</feature>
<feature type="region of interest" description="Disordered" evidence="1">
    <location>
        <begin position="18"/>
        <end position="37"/>
    </location>
</feature>
<dbReference type="SUPFAM" id="SSF50494">
    <property type="entry name" value="Trypsin-like serine proteases"/>
    <property type="match status" value="1"/>
</dbReference>
<name>A0A1I9WL75_NILLU</name>
<dbReference type="InterPro" id="IPR009003">
    <property type="entry name" value="Peptidase_S1_PA"/>
</dbReference>
<evidence type="ECO:0000313" key="4">
    <source>
        <dbReference type="EMBL" id="APA33895.1"/>
    </source>
</evidence>
<protein>
    <submittedName>
        <fullName evidence="4">Seminal fluid protein</fullName>
    </submittedName>
</protein>
<dbReference type="InterPro" id="IPR043504">
    <property type="entry name" value="Peptidase_S1_PA_chymotrypsin"/>
</dbReference>
<dbReference type="PANTHER" id="PTHR24260:SF145">
    <property type="entry name" value="FI17609P1-RELATED"/>
    <property type="match status" value="1"/>
</dbReference>
<dbReference type="GO" id="GO:0004252">
    <property type="term" value="F:serine-type endopeptidase activity"/>
    <property type="evidence" value="ECO:0007669"/>
    <property type="project" value="InterPro"/>
</dbReference>
<keyword evidence="2" id="KW-0732">Signal</keyword>
<sequence>MKTLFYVIAVISMTITSTKGQSDNPSTHQNGALVNDERCGSQPSIEEAVPFTSYPKGVQRVEPGEYPWVVMLSIENVAHFVGESPYTTCMGSIISKRFVLTASSCFSLYGTENNSPRPRSIIISAGEIDLSTTPHCDDYTSCPLNVYIGESVKYYRDNGPAEGGKNIALVKTTQPIFFHDTVLPICLQHDALLYPSNFWGEIGIRVTASDQNLQQVGGHILSEEENTKLHESHLPGDMHSEDVNSVFGIGGTAAEVYHDSDIGGPLMIKKPIDNVPPRFYLYGIRSFKAETAVPPYASTFVYTKVSHYLEWILDNISE</sequence>